<proteinExistence type="predicted"/>
<dbReference type="Pfam" id="PF08770">
    <property type="entry name" value="SoxZ"/>
    <property type="match status" value="1"/>
</dbReference>
<organism evidence="2 4">
    <name type="scientific">Saliniramus fredricksonii</name>
    <dbReference type="NCBI Taxonomy" id="1653334"/>
    <lineage>
        <taxon>Bacteria</taxon>
        <taxon>Pseudomonadati</taxon>
        <taxon>Pseudomonadota</taxon>
        <taxon>Alphaproteobacteria</taxon>
        <taxon>Hyphomicrobiales</taxon>
        <taxon>Salinarimonadaceae</taxon>
        <taxon>Saliniramus</taxon>
    </lineage>
</organism>
<dbReference type="SUPFAM" id="SSF81296">
    <property type="entry name" value="E set domains"/>
    <property type="match status" value="1"/>
</dbReference>
<dbReference type="InterPro" id="IPR014756">
    <property type="entry name" value="Ig_E-set"/>
</dbReference>
<evidence type="ECO:0000313" key="4">
    <source>
        <dbReference type="Proteomes" id="UP000050497"/>
    </source>
</evidence>
<evidence type="ECO:0000313" key="5">
    <source>
        <dbReference type="Proteomes" id="UP000182800"/>
    </source>
</evidence>
<protein>
    <submittedName>
        <fullName evidence="3">Sulfur compound chelating protein SoxZ</fullName>
    </submittedName>
    <submittedName>
        <fullName evidence="2">Sulfur oxidation protein SoxZ</fullName>
    </submittedName>
</protein>
<dbReference type="EMBL" id="LJSX01000012">
    <property type="protein sequence ID" value="KPQ10902.1"/>
    <property type="molecule type" value="Genomic_DNA"/>
</dbReference>
<dbReference type="EMBL" id="FMBM01000002">
    <property type="protein sequence ID" value="SCC81127.1"/>
    <property type="molecule type" value="Genomic_DNA"/>
</dbReference>
<keyword evidence="5" id="KW-1185">Reference proteome</keyword>
<dbReference type="AlphaFoldDB" id="A0A0P8A0K9"/>
<dbReference type="Gene3D" id="2.60.40.10">
    <property type="entry name" value="Immunoglobulins"/>
    <property type="match status" value="1"/>
</dbReference>
<dbReference type="STRING" id="1653334.GA0071312_2059"/>
<dbReference type="RefSeq" id="WP_074444892.1">
    <property type="nucleotide sequence ID" value="NZ_FMBM01000002.1"/>
</dbReference>
<reference evidence="2 4" key="1">
    <citation type="submission" date="2015-09" db="EMBL/GenBank/DDBJ databases">
        <title>Identification and resolution of microdiversity through metagenomic sequencing of parallel consortia.</title>
        <authorList>
            <person name="Nelson W.C."/>
            <person name="Romine M.F."/>
            <person name="Lindemann S.R."/>
        </authorList>
    </citation>
    <scope>NUCLEOTIDE SEQUENCE [LARGE SCALE GENOMIC DNA]</scope>
    <source>
        <strain evidence="2">HL-109</strain>
    </source>
</reference>
<name>A0A0P8A0K9_9HYPH</name>
<reference evidence="3 5" key="2">
    <citation type="submission" date="2016-08" db="EMBL/GenBank/DDBJ databases">
        <authorList>
            <person name="Varghese N."/>
            <person name="Submissions Spin"/>
        </authorList>
    </citation>
    <scope>NUCLEOTIDE SEQUENCE [LARGE SCALE GENOMIC DNA]</scope>
    <source>
        <strain evidence="3 5">HL-109</strain>
    </source>
</reference>
<evidence type="ECO:0000313" key="2">
    <source>
        <dbReference type="EMBL" id="KPQ10902.1"/>
    </source>
</evidence>
<dbReference type="OrthoDB" id="9795530at2"/>
<dbReference type="Proteomes" id="UP000182800">
    <property type="component" value="Unassembled WGS sequence"/>
</dbReference>
<dbReference type="Proteomes" id="UP000050497">
    <property type="component" value="Unassembled WGS sequence"/>
</dbReference>
<accession>A0A0P8A0K9</accession>
<evidence type="ECO:0000259" key="1">
    <source>
        <dbReference type="Pfam" id="PF08770"/>
    </source>
</evidence>
<dbReference type="InterPro" id="IPR013783">
    <property type="entry name" value="Ig-like_fold"/>
</dbReference>
<evidence type="ECO:0000313" key="3">
    <source>
        <dbReference type="EMBL" id="SCC81127.1"/>
    </source>
</evidence>
<feature type="domain" description="Sulphur oxidation protein SoxZ" evidence="1">
    <location>
        <begin position="7"/>
        <end position="93"/>
    </location>
</feature>
<sequence>MSRPRVRLPGSASAGEVIEIRTLIDHPMITGLSSPEPRDMLERLEVRMNGEPVFTYHFDNGSSANPYHVFFVRIEETSDFSFVWTHEDGDEFTFEGQVSVG</sequence>
<comment type="caution">
    <text evidence="2">The sequence shown here is derived from an EMBL/GenBank/DDBJ whole genome shotgun (WGS) entry which is preliminary data.</text>
</comment>
<gene>
    <name evidence="2" type="primary">soxZ</name>
    <name evidence="3" type="ORF">GA0071312_2059</name>
    <name evidence="2" type="ORF">HLUCCO17_09440</name>
</gene>
<dbReference type="InterPro" id="IPR014880">
    <property type="entry name" value="SoxZ_dom"/>
</dbReference>